<dbReference type="InParanoid" id="A0A409W958"/>
<organism evidence="1 2">
    <name type="scientific">Gymnopilus dilepis</name>
    <dbReference type="NCBI Taxonomy" id="231916"/>
    <lineage>
        <taxon>Eukaryota</taxon>
        <taxon>Fungi</taxon>
        <taxon>Dikarya</taxon>
        <taxon>Basidiomycota</taxon>
        <taxon>Agaricomycotina</taxon>
        <taxon>Agaricomycetes</taxon>
        <taxon>Agaricomycetidae</taxon>
        <taxon>Agaricales</taxon>
        <taxon>Agaricineae</taxon>
        <taxon>Hymenogastraceae</taxon>
        <taxon>Gymnopilus</taxon>
    </lineage>
</organism>
<dbReference type="PANTHER" id="PTHR37171:SF1">
    <property type="entry name" value="SERINE_THREONINE-PROTEIN KINASE YRZF-RELATED"/>
    <property type="match status" value="1"/>
</dbReference>
<dbReference type="InterPro" id="IPR052396">
    <property type="entry name" value="Meiotic_Drive_Suppr_Kinase"/>
</dbReference>
<dbReference type="InterPro" id="IPR011009">
    <property type="entry name" value="Kinase-like_dom_sf"/>
</dbReference>
<evidence type="ECO:0000313" key="1">
    <source>
        <dbReference type="EMBL" id="PPQ75031.1"/>
    </source>
</evidence>
<dbReference type="EMBL" id="NHYE01005294">
    <property type="protein sequence ID" value="PPQ75031.1"/>
    <property type="molecule type" value="Genomic_DNA"/>
</dbReference>
<evidence type="ECO:0000313" key="2">
    <source>
        <dbReference type="Proteomes" id="UP000284706"/>
    </source>
</evidence>
<evidence type="ECO:0008006" key="3">
    <source>
        <dbReference type="Google" id="ProtNLM"/>
    </source>
</evidence>
<proteinExistence type="predicted"/>
<gene>
    <name evidence="1" type="ORF">CVT26_011929</name>
</gene>
<dbReference type="PANTHER" id="PTHR37171">
    <property type="entry name" value="SERINE/THREONINE-PROTEIN KINASE YRZF-RELATED"/>
    <property type="match status" value="1"/>
</dbReference>
<reference evidence="1 2" key="1">
    <citation type="journal article" date="2018" name="Evol. Lett.">
        <title>Horizontal gene cluster transfer increased hallucinogenic mushroom diversity.</title>
        <authorList>
            <person name="Reynolds H.T."/>
            <person name="Vijayakumar V."/>
            <person name="Gluck-Thaler E."/>
            <person name="Korotkin H.B."/>
            <person name="Matheny P.B."/>
            <person name="Slot J.C."/>
        </authorList>
    </citation>
    <scope>NUCLEOTIDE SEQUENCE [LARGE SCALE GENOMIC DNA]</scope>
    <source>
        <strain evidence="1 2">SRW20</strain>
    </source>
</reference>
<dbReference type="Proteomes" id="UP000284706">
    <property type="component" value="Unassembled WGS sequence"/>
</dbReference>
<protein>
    <recommendedName>
        <fullName evidence="3">Protein kinase domain-containing protein</fullName>
    </recommendedName>
</protein>
<dbReference type="OrthoDB" id="2954877at2759"/>
<comment type="caution">
    <text evidence="1">The sequence shown here is derived from an EMBL/GenBank/DDBJ whole genome shotgun (WGS) entry which is preliminary data.</text>
</comment>
<sequence length="756" mass="87046">MSASSAIIRSIWRRFEASPGLRLPSSSRSPLTFRLTKQVNFPPYWPSIGVDYDDAADAGGRALLSPQPYTTQDLDPLQNTFTPVRPLRVGMDRWAQVYLGTLRSSDPACGLKEKENVVLKLYDMSCYPVQWYIPDDEDYNNKDFKRDHTPLEDTSPGSCRMTEELMAWTEAWSYKKMGGLQGRVVPRFIGSFKVQLPGSGSELFATAMSYISGIHFVDLVKSLSYGKVAAEDHKEWYPYARELFKAIYDFHQMGICEFDIRSSNILVVQDHGHDQTPNEIDLGMGCRNNVLNPEPDARLRFIDFTLTRPTTFPCFDERERSDLQSRLGKEDDIEDASVLCDVFTEKEEGFCKLQSWDAARKLDMAYWKFIQWMARNHPEDAWVAEMWEPYWRQVDFPSYWPPNGVDYDDAADAGGRALLSPQPYTTHDLNPLQNTFTPIRPLRVGMDWWAQVFLGTLRSPDPASGCSGTSLMMRTIIIKTFSGIILENTSPGSCRMTEELMAWTEAWAYKKMEKLQGEVIPRFIGSFKVQLPGSESELFATAMSYIPGMHFSDLVESLPYGKGPAEDHEEWYPYARELFKTIYDFHQMGICEFDIRSGNVMVIQGGQDLKDRNLGQGPQPLQARPKLRFIDFTLTRPTTFPCFDARERSGPRTCLGKEGDVSGAWWLFRGFVERERRCWRRPWPRPRYQHEGWASEILGKDAWELDAAEWKFVQWVARNCPGDAWIAEHWEPEWREHARWSPAHTPVFANQLCRIS</sequence>
<dbReference type="STRING" id="231916.A0A409W958"/>
<dbReference type="SUPFAM" id="SSF56112">
    <property type="entry name" value="Protein kinase-like (PK-like)"/>
    <property type="match status" value="2"/>
</dbReference>
<dbReference type="AlphaFoldDB" id="A0A409W958"/>
<name>A0A409W958_9AGAR</name>
<accession>A0A409W958</accession>
<keyword evidence="2" id="KW-1185">Reference proteome</keyword>